<evidence type="ECO:0000256" key="3">
    <source>
        <dbReference type="ARBA" id="ARBA00022989"/>
    </source>
</evidence>
<dbReference type="EMBL" id="BAABHK010000006">
    <property type="protein sequence ID" value="GAA4628393.1"/>
    <property type="molecule type" value="Genomic_DNA"/>
</dbReference>
<evidence type="ECO:0000256" key="2">
    <source>
        <dbReference type="ARBA" id="ARBA00022692"/>
    </source>
</evidence>
<name>A0ABP8UCW7_9ACTN</name>
<dbReference type="Gene3D" id="1.20.1250.20">
    <property type="entry name" value="MFS general substrate transporter like domains"/>
    <property type="match status" value="1"/>
</dbReference>
<evidence type="ECO:0000256" key="4">
    <source>
        <dbReference type="ARBA" id="ARBA00023136"/>
    </source>
</evidence>
<evidence type="ECO:0000259" key="8">
    <source>
        <dbReference type="PROSITE" id="PS50850"/>
    </source>
</evidence>
<feature type="transmembrane region" description="Helical" evidence="6">
    <location>
        <begin position="364"/>
        <end position="384"/>
    </location>
</feature>
<feature type="transmembrane region" description="Helical" evidence="6">
    <location>
        <begin position="134"/>
        <end position="157"/>
    </location>
</feature>
<keyword evidence="2 6" id="KW-0812">Transmembrane</keyword>
<comment type="subcellular location">
    <subcellularLocation>
        <location evidence="1">Cell membrane</location>
        <topology evidence="1">Multi-pass membrane protein</topology>
    </subcellularLocation>
</comment>
<evidence type="ECO:0000313" key="9">
    <source>
        <dbReference type="EMBL" id="GAA4628393.1"/>
    </source>
</evidence>
<dbReference type="PANTHER" id="PTHR42718:SF39">
    <property type="entry name" value="ACTINORHODIN TRANSPORTER-RELATED"/>
    <property type="match status" value="1"/>
</dbReference>
<dbReference type="Gene3D" id="1.20.1720.10">
    <property type="entry name" value="Multidrug resistance protein D"/>
    <property type="match status" value="1"/>
</dbReference>
<dbReference type="PANTHER" id="PTHR42718">
    <property type="entry name" value="MAJOR FACILITATOR SUPERFAMILY MULTIDRUG TRANSPORTER MFSC"/>
    <property type="match status" value="1"/>
</dbReference>
<feature type="compositionally biased region" description="Low complexity" evidence="5">
    <location>
        <begin position="467"/>
        <end position="479"/>
    </location>
</feature>
<feature type="transmembrane region" description="Helical" evidence="6">
    <location>
        <begin position="405"/>
        <end position="424"/>
    </location>
</feature>
<feature type="transmembrane region" description="Helical" evidence="6">
    <location>
        <begin position="169"/>
        <end position="189"/>
    </location>
</feature>
<dbReference type="PROSITE" id="PS50850">
    <property type="entry name" value="MFS"/>
    <property type="match status" value="1"/>
</dbReference>
<dbReference type="InterPro" id="IPR020846">
    <property type="entry name" value="MFS_dom"/>
</dbReference>
<feature type="domain" description="Major facilitator superfamily (MFS) profile" evidence="8">
    <location>
        <begin position="10"/>
        <end position="463"/>
    </location>
</feature>
<feature type="chain" id="PRO_5045589685" evidence="7">
    <location>
        <begin position="24"/>
        <end position="487"/>
    </location>
</feature>
<dbReference type="SUPFAM" id="SSF103473">
    <property type="entry name" value="MFS general substrate transporter"/>
    <property type="match status" value="1"/>
</dbReference>
<feature type="transmembrane region" description="Helical" evidence="6">
    <location>
        <begin position="41"/>
        <end position="64"/>
    </location>
</feature>
<gene>
    <name evidence="9" type="ORF">GCM10023196_044550</name>
</gene>
<feature type="region of interest" description="Disordered" evidence="5">
    <location>
        <begin position="464"/>
        <end position="487"/>
    </location>
</feature>
<evidence type="ECO:0000256" key="6">
    <source>
        <dbReference type="SAM" id="Phobius"/>
    </source>
</evidence>
<evidence type="ECO:0000313" key="10">
    <source>
        <dbReference type="Proteomes" id="UP001501442"/>
    </source>
</evidence>
<feature type="transmembrane region" description="Helical" evidence="6">
    <location>
        <begin position="76"/>
        <end position="95"/>
    </location>
</feature>
<dbReference type="Proteomes" id="UP001501442">
    <property type="component" value="Unassembled WGS sequence"/>
</dbReference>
<feature type="transmembrane region" description="Helical" evidence="6">
    <location>
        <begin position="101"/>
        <end position="122"/>
    </location>
</feature>
<sequence length="487" mass="49551">MSWQRHGRALLAVLLTAPFLSQADATIANVATPAIQKGLHASATSAELVIGGYLIAFAVLLITGARLGQTHGYKRVFMLGTGLFMAASLLAGLAPDAAVLVITRVVQGAGAALMFPQALTGIQLNFAGAERIRAIGLYGIALSGGAVTGQILGGVLITADLAGTGWRAIFLVNVPVCAAALAAAARRLPADEGHGDQKVDFAGVAILSVTVLLMVLPLILGRPEGWPAWTWVSLVASVPVLAVFIVVQRRTSARGNAPLVNLQVLTRPTVAWGLFTLMTATATYYALLFTLAQYLQNGLGHGPLVSGLILVPWVAAFGLAGQTARRMPGRVARVLPAAGCALLTAAYLAISADLFAGSHGLGPLIPLLAAGGFGLGTQFSSLLGRLTNAVPPRYAPDISGVSTTVLQIGGALGVAVFGAVYLSGAAPHDTPRTTHAFAVTALVLGCAALLSTACSWLTIRSGDGPAEESSPTGSGESPADAQVIASA</sequence>
<dbReference type="RefSeq" id="WP_345432865.1">
    <property type="nucleotide sequence ID" value="NZ_BAABHK010000006.1"/>
</dbReference>
<evidence type="ECO:0000256" key="1">
    <source>
        <dbReference type="ARBA" id="ARBA00004651"/>
    </source>
</evidence>
<protein>
    <submittedName>
        <fullName evidence="9">MFS transporter</fullName>
    </submittedName>
</protein>
<keyword evidence="4 6" id="KW-0472">Membrane</keyword>
<dbReference type="CDD" id="cd17321">
    <property type="entry name" value="MFS_MMR_MDR_like"/>
    <property type="match status" value="1"/>
</dbReference>
<feature type="transmembrane region" description="Helical" evidence="6">
    <location>
        <begin position="436"/>
        <end position="459"/>
    </location>
</feature>
<feature type="transmembrane region" description="Helical" evidence="6">
    <location>
        <begin position="334"/>
        <end position="352"/>
    </location>
</feature>
<comment type="caution">
    <text evidence="9">The sequence shown here is derived from an EMBL/GenBank/DDBJ whole genome shotgun (WGS) entry which is preliminary data.</text>
</comment>
<feature type="transmembrane region" description="Helical" evidence="6">
    <location>
        <begin position="226"/>
        <end position="248"/>
    </location>
</feature>
<keyword evidence="10" id="KW-1185">Reference proteome</keyword>
<dbReference type="Pfam" id="PF07690">
    <property type="entry name" value="MFS_1"/>
    <property type="match status" value="1"/>
</dbReference>
<reference evidence="10" key="1">
    <citation type="journal article" date="2019" name="Int. J. Syst. Evol. Microbiol.">
        <title>The Global Catalogue of Microorganisms (GCM) 10K type strain sequencing project: providing services to taxonomists for standard genome sequencing and annotation.</title>
        <authorList>
            <consortium name="The Broad Institute Genomics Platform"/>
            <consortium name="The Broad Institute Genome Sequencing Center for Infectious Disease"/>
            <person name="Wu L."/>
            <person name="Ma J."/>
        </authorList>
    </citation>
    <scope>NUCLEOTIDE SEQUENCE [LARGE SCALE GENOMIC DNA]</scope>
    <source>
        <strain evidence="10">JCM 17939</strain>
    </source>
</reference>
<feature type="transmembrane region" description="Helical" evidence="6">
    <location>
        <begin position="201"/>
        <end position="220"/>
    </location>
</feature>
<proteinExistence type="predicted"/>
<organism evidence="9 10">
    <name type="scientific">Actinoallomurus vinaceus</name>
    <dbReference type="NCBI Taxonomy" id="1080074"/>
    <lineage>
        <taxon>Bacteria</taxon>
        <taxon>Bacillati</taxon>
        <taxon>Actinomycetota</taxon>
        <taxon>Actinomycetes</taxon>
        <taxon>Streptosporangiales</taxon>
        <taxon>Thermomonosporaceae</taxon>
        <taxon>Actinoallomurus</taxon>
    </lineage>
</organism>
<keyword evidence="3 6" id="KW-1133">Transmembrane helix</keyword>
<accession>A0ABP8UCW7</accession>
<dbReference type="InterPro" id="IPR036259">
    <property type="entry name" value="MFS_trans_sf"/>
</dbReference>
<keyword evidence="7" id="KW-0732">Signal</keyword>
<feature type="transmembrane region" description="Helical" evidence="6">
    <location>
        <begin position="304"/>
        <end position="322"/>
    </location>
</feature>
<dbReference type="InterPro" id="IPR011701">
    <property type="entry name" value="MFS"/>
</dbReference>
<evidence type="ECO:0000256" key="7">
    <source>
        <dbReference type="SAM" id="SignalP"/>
    </source>
</evidence>
<feature type="signal peptide" evidence="7">
    <location>
        <begin position="1"/>
        <end position="23"/>
    </location>
</feature>
<feature type="transmembrane region" description="Helical" evidence="6">
    <location>
        <begin position="269"/>
        <end position="292"/>
    </location>
</feature>
<evidence type="ECO:0000256" key="5">
    <source>
        <dbReference type="SAM" id="MobiDB-lite"/>
    </source>
</evidence>